<reference evidence="1" key="1">
    <citation type="journal article" date="2020" name="New Phytol.">
        <title>Comparative genomics reveals dynamic genome evolution in host specialist ectomycorrhizal fungi.</title>
        <authorList>
            <person name="Lofgren L.A."/>
            <person name="Nguyen N.H."/>
            <person name="Vilgalys R."/>
            <person name="Ruytinx J."/>
            <person name="Liao H.L."/>
            <person name="Branco S."/>
            <person name="Kuo A."/>
            <person name="LaButti K."/>
            <person name="Lipzen A."/>
            <person name="Andreopoulos W."/>
            <person name="Pangilinan J."/>
            <person name="Riley R."/>
            <person name="Hundley H."/>
            <person name="Na H."/>
            <person name="Barry K."/>
            <person name="Grigoriev I.V."/>
            <person name="Stajich J.E."/>
            <person name="Kennedy P.G."/>
        </authorList>
    </citation>
    <scope>NUCLEOTIDE SEQUENCE</scope>
    <source>
        <strain evidence="1">MN1</strain>
    </source>
</reference>
<dbReference type="AlphaFoldDB" id="A0A9P7APZ5"/>
<accession>A0A9P7APZ5</accession>
<proteinExistence type="predicted"/>
<dbReference type="Proteomes" id="UP000807769">
    <property type="component" value="Unassembled WGS sequence"/>
</dbReference>
<dbReference type="EMBL" id="JABBWG010000404">
    <property type="protein sequence ID" value="KAG1794018.1"/>
    <property type="molecule type" value="Genomic_DNA"/>
</dbReference>
<name>A0A9P7APZ5_9AGAM</name>
<dbReference type="GeneID" id="64631543"/>
<protein>
    <submittedName>
        <fullName evidence="1">Uncharacterized protein</fullName>
    </submittedName>
</protein>
<sequence length="94" mass="10538">MSFNIDSVLLMSISALNALNNLPTDFTNTLSTIQFQQVLEAFAHLDFVSKGTKHPKLFQPKALVSLLAGRNVILRAETVRVHYFGKIHPSKWPC</sequence>
<dbReference type="RefSeq" id="XP_041185067.1">
    <property type="nucleotide sequence ID" value="XM_041337527.1"/>
</dbReference>
<keyword evidence="2" id="KW-1185">Reference proteome</keyword>
<gene>
    <name evidence="1" type="ORF">BJ212DRAFT_1413867</name>
</gene>
<evidence type="ECO:0000313" key="2">
    <source>
        <dbReference type="Proteomes" id="UP000807769"/>
    </source>
</evidence>
<comment type="caution">
    <text evidence="1">The sequence shown here is derived from an EMBL/GenBank/DDBJ whole genome shotgun (WGS) entry which is preliminary data.</text>
</comment>
<dbReference type="OrthoDB" id="2690632at2759"/>
<organism evidence="1 2">
    <name type="scientific">Suillus subaureus</name>
    <dbReference type="NCBI Taxonomy" id="48587"/>
    <lineage>
        <taxon>Eukaryota</taxon>
        <taxon>Fungi</taxon>
        <taxon>Dikarya</taxon>
        <taxon>Basidiomycota</taxon>
        <taxon>Agaricomycotina</taxon>
        <taxon>Agaricomycetes</taxon>
        <taxon>Agaricomycetidae</taxon>
        <taxon>Boletales</taxon>
        <taxon>Suillineae</taxon>
        <taxon>Suillaceae</taxon>
        <taxon>Suillus</taxon>
    </lineage>
</organism>
<evidence type="ECO:0000313" key="1">
    <source>
        <dbReference type="EMBL" id="KAG1794018.1"/>
    </source>
</evidence>